<evidence type="ECO:0000313" key="3">
    <source>
        <dbReference type="Proteomes" id="UP001558534"/>
    </source>
</evidence>
<comment type="caution">
    <text evidence="2">The sequence shown here is derived from an EMBL/GenBank/DDBJ whole genome shotgun (WGS) entry which is preliminary data.</text>
</comment>
<dbReference type="EMBL" id="JBFRHK010000009">
    <property type="protein sequence ID" value="MEX3746546.1"/>
    <property type="molecule type" value="Genomic_DNA"/>
</dbReference>
<gene>
    <name evidence="2" type="ORF">AB1300_15590</name>
</gene>
<accession>A0ABV3W043</accession>
<sequence length="578" mass="67733">MENLCAVSIATPNAKLLIAQSLKCLNNFHEIKNHSFQKDHFLVEIATLENGNLSYVTEDCSSFSLKEEHTYYLLYESNNPLPINIFINKFIQGNLKIYEGINSQAAVFQNHVVAEFKTQGQIGIWDFSTKELPELFFNVISTKLNFGKEYKYLISDIAQRVTELTTRYGNVNKLPFKENYEIQNNDYLESIILLNHMDEFLESLDLVIQFPYIKAAEELKMVPIGTQQTINSKDFFANPQNYDWVAEGAMDYKFNGYSPLKLNNINRYKEVDNYPNKFVKFVANYILDVLFSIKENLIIKISKDNERTNTYNKIRLTETEFYIEEIENRLMASFLSQVNELNYFSNTSQVLEKRLGYQEVLHFYNSLQNSINIDFETSTQFSKKYYSKPVAELYEIWCFLKIESLISEVISTPYNLKHNLIKTSLDRVTFTLKHGKKSEVEYLLLEQKKKIILYYNHEFKPPNKSYTISYKPDISIKIINLTNNEYTLHHFDSKYKIQTKDNSFKKEDIWKMHAYKDGIINSKSASILYPGSLLEHFYKVKSSEHAEDTISPINAFPFRPGNDLDFEQVKEYLNTILN</sequence>
<keyword evidence="3" id="KW-1185">Reference proteome</keyword>
<dbReference type="Pfam" id="PF09823">
    <property type="entry name" value="DUF2357"/>
    <property type="match status" value="1"/>
</dbReference>
<dbReference type="Pfam" id="PF04411">
    <property type="entry name" value="PDDEXK_7"/>
    <property type="match status" value="1"/>
</dbReference>
<dbReference type="InterPro" id="IPR018633">
    <property type="entry name" value="DUF2357"/>
</dbReference>
<proteinExistence type="predicted"/>
<evidence type="ECO:0000313" key="2">
    <source>
        <dbReference type="EMBL" id="MEX3746546.1"/>
    </source>
</evidence>
<reference evidence="2 3" key="1">
    <citation type="submission" date="2024-07" db="EMBL/GenBank/DDBJ databases">
        <title>Characterization of a bacterium isolated from hydrolysated instant sea cucumber by whole-genome sequencing and metabolomics.</title>
        <authorList>
            <person name="Luo X."/>
            <person name="Zhang Z."/>
            <person name="Zheng Z."/>
            <person name="Zhang W."/>
            <person name="Ming T."/>
            <person name="Jiao L."/>
            <person name="Su X."/>
            <person name="Kong F."/>
            <person name="Xu J."/>
        </authorList>
    </citation>
    <scope>NUCLEOTIDE SEQUENCE [LARGE SCALE GENOMIC DNA]</scope>
    <source>
        <strain evidence="2 3">XL-2024</strain>
    </source>
</reference>
<name>A0ABV3W043_9BACI</name>
<feature type="domain" description="DUF2357" evidence="1">
    <location>
        <begin position="116"/>
        <end position="364"/>
    </location>
</feature>
<organism evidence="2 3">
    <name type="scientific">Lysinibacillus xylanilyticus</name>
    <dbReference type="NCBI Taxonomy" id="582475"/>
    <lineage>
        <taxon>Bacteria</taxon>
        <taxon>Bacillati</taxon>
        <taxon>Bacillota</taxon>
        <taxon>Bacilli</taxon>
        <taxon>Bacillales</taxon>
        <taxon>Bacillaceae</taxon>
        <taxon>Lysinibacillus</taxon>
    </lineage>
</organism>
<evidence type="ECO:0000259" key="1">
    <source>
        <dbReference type="Pfam" id="PF09823"/>
    </source>
</evidence>
<dbReference type="Proteomes" id="UP001558534">
    <property type="component" value="Unassembled WGS sequence"/>
</dbReference>
<protein>
    <submittedName>
        <fullName evidence="2">DUF2357 domain-containing protein</fullName>
    </submittedName>
</protein>
<dbReference type="InterPro" id="IPR007505">
    <property type="entry name" value="PDDEXK_7"/>
</dbReference>
<dbReference type="RefSeq" id="WP_368637176.1">
    <property type="nucleotide sequence ID" value="NZ_JBFRHK010000009.1"/>
</dbReference>